<proteinExistence type="predicted"/>
<dbReference type="Proteomes" id="UP000321947">
    <property type="component" value="Unassembled WGS sequence"/>
</dbReference>
<dbReference type="EMBL" id="SSTD01017674">
    <property type="protein sequence ID" value="TYJ99497.1"/>
    <property type="molecule type" value="Genomic_DNA"/>
</dbReference>
<evidence type="ECO:0000256" key="1">
    <source>
        <dbReference type="SAM" id="Coils"/>
    </source>
</evidence>
<dbReference type="InterPro" id="IPR057314">
    <property type="entry name" value="PUB2-4-like_N"/>
</dbReference>
<dbReference type="AlphaFoldDB" id="A0A5D3BK48"/>
<sequence>MQKCNEKVKLIDAPNNLHLQVKTEESGCRPAGSSNSNTSNFPTGSALDGKLLLALLCEHLKLHDLVRTELMITLQASAKNHTSTERRKEEALKLAGLWKAKLVMPVENHAEDGFGLMVYSLSTLEEDFEMGWDFLDIFQLLQSSNENLPEELSSKSLEHCVQKIKNIGKEEISSVIKDAIRNQVDGIAPSSDVLVKLADSLSLRSNQAILIEAVALEKLKESAEQAENTGEAEDIEQMIALKKELNEFNLLIEKSDAALKKKEVELKSMEDRFEAKEKDFEILRKKIADLRLDVLSKNIKLKEDEVYRASSRLMDFVKGFDRRLLDFDAKLRKLEGLPKVSNET</sequence>
<evidence type="ECO:0000313" key="4">
    <source>
        <dbReference type="Proteomes" id="UP000321947"/>
    </source>
</evidence>
<feature type="coiled-coil region" evidence="1">
    <location>
        <begin position="216"/>
        <end position="293"/>
    </location>
</feature>
<evidence type="ECO:0000259" key="2">
    <source>
        <dbReference type="Pfam" id="PF25240"/>
    </source>
</evidence>
<dbReference type="Pfam" id="PF25240">
    <property type="entry name" value="PUB2_N"/>
    <property type="match status" value="1"/>
</dbReference>
<organism evidence="3 4">
    <name type="scientific">Cucumis melo var. makuwa</name>
    <name type="common">Oriental melon</name>
    <dbReference type="NCBI Taxonomy" id="1194695"/>
    <lineage>
        <taxon>Eukaryota</taxon>
        <taxon>Viridiplantae</taxon>
        <taxon>Streptophyta</taxon>
        <taxon>Embryophyta</taxon>
        <taxon>Tracheophyta</taxon>
        <taxon>Spermatophyta</taxon>
        <taxon>Magnoliopsida</taxon>
        <taxon>eudicotyledons</taxon>
        <taxon>Gunneridae</taxon>
        <taxon>Pentapetalae</taxon>
        <taxon>rosids</taxon>
        <taxon>fabids</taxon>
        <taxon>Cucurbitales</taxon>
        <taxon>Cucurbitaceae</taxon>
        <taxon>Benincaseae</taxon>
        <taxon>Cucumis</taxon>
    </lineage>
</organism>
<gene>
    <name evidence="3" type="ORF">E5676_scaffold123G00630</name>
</gene>
<accession>A0A5D3BK48</accession>
<keyword evidence="1" id="KW-0175">Coiled coil</keyword>
<comment type="caution">
    <text evidence="3">The sequence shown here is derived from an EMBL/GenBank/DDBJ whole genome shotgun (WGS) entry which is preliminary data.</text>
</comment>
<reference evidence="3 4" key="1">
    <citation type="submission" date="2019-08" db="EMBL/GenBank/DDBJ databases">
        <title>Draft genome sequences of two oriental melons (Cucumis melo L. var makuwa).</title>
        <authorList>
            <person name="Kwon S.-Y."/>
        </authorList>
    </citation>
    <scope>NUCLEOTIDE SEQUENCE [LARGE SCALE GENOMIC DNA]</scope>
    <source>
        <strain evidence="4">cv. Chang Bougi</strain>
        <tissue evidence="3">Leaf</tissue>
    </source>
</reference>
<feature type="domain" description="PUB2-4-like N-terminal" evidence="2">
    <location>
        <begin position="135"/>
        <end position="167"/>
    </location>
</feature>
<evidence type="ECO:0000313" key="3">
    <source>
        <dbReference type="EMBL" id="TYJ99497.1"/>
    </source>
</evidence>
<name>A0A5D3BK48_CUCMM</name>
<protein>
    <submittedName>
        <fullName evidence="3">U-box domain-containing protein 4</fullName>
    </submittedName>
</protein>